<evidence type="ECO:0000313" key="8">
    <source>
        <dbReference type="EMBL" id="CBW27559.1"/>
    </source>
</evidence>
<sequence>MVCLIVYNFKYYIKLILYLADGIAQVMVLITNQIRKFVEAIGSMTMENVQGLGSICRFIFKFFYWVFKPPYRFKLFAEQFYFIGNKSLFIITLAGSFTGMVMAYQTYFGFKLINVDSLVGSVVAISLAKELAPVLSGLIVAGRAGAAMAAQIGTMKVTEQVDALEVMGIDSYQYLAVPRILAATLSLPMLSIVFLFVGNVGSYIVGTVALLIDETMYLSKLGDFMFVGDIVQGIIKATVFGFVIAVIGTYFGFNVTKGAEGVGKGTNLAVVWGMISVLVLDYFLTSFLVQVL</sequence>
<keyword evidence="3" id="KW-0813">Transport</keyword>
<dbReference type="eggNOG" id="COG0767">
    <property type="taxonomic scope" value="Bacteria"/>
</dbReference>
<dbReference type="Pfam" id="PF02405">
    <property type="entry name" value="MlaE"/>
    <property type="match status" value="1"/>
</dbReference>
<feature type="transmembrane region" description="Helical" evidence="7">
    <location>
        <begin position="88"/>
        <end position="108"/>
    </location>
</feature>
<feature type="transmembrane region" description="Helical" evidence="7">
    <location>
        <begin position="268"/>
        <end position="289"/>
    </location>
</feature>
<feature type="transmembrane region" description="Helical" evidence="7">
    <location>
        <begin position="233"/>
        <end position="253"/>
    </location>
</feature>
<dbReference type="GO" id="GO:0043190">
    <property type="term" value="C:ATP-binding cassette (ABC) transporter complex"/>
    <property type="evidence" value="ECO:0007669"/>
    <property type="project" value="InterPro"/>
</dbReference>
<dbReference type="AlphaFoldDB" id="E1WY04"/>
<dbReference type="EMBL" id="FQ312005">
    <property type="protein sequence ID" value="CBW27559.1"/>
    <property type="molecule type" value="Genomic_DNA"/>
</dbReference>
<feature type="transmembrane region" description="Helical" evidence="7">
    <location>
        <begin position="189"/>
        <end position="212"/>
    </location>
</feature>
<proteinExistence type="inferred from homology"/>
<comment type="similarity">
    <text evidence="2 7">Belongs to the MlaE permease family.</text>
</comment>
<organism evidence="8 9">
    <name type="scientific">Halobacteriovorax marinus (strain ATCC BAA-682 / DSM 15412 / SJ)</name>
    <name type="common">Bacteriovorax marinus</name>
    <dbReference type="NCBI Taxonomy" id="862908"/>
    <lineage>
        <taxon>Bacteria</taxon>
        <taxon>Pseudomonadati</taxon>
        <taxon>Bdellovibrionota</taxon>
        <taxon>Bacteriovoracia</taxon>
        <taxon>Bacteriovoracales</taxon>
        <taxon>Halobacteriovoraceae</taxon>
        <taxon>Halobacteriovorax</taxon>
    </lineage>
</organism>
<dbReference type="KEGG" id="bmx:BMS_2783"/>
<dbReference type="PANTHER" id="PTHR30188">
    <property type="entry name" value="ABC TRANSPORTER PERMEASE PROTEIN-RELATED"/>
    <property type="match status" value="1"/>
</dbReference>
<dbReference type="PATRIC" id="fig|862908.3.peg.2659"/>
<dbReference type="Proteomes" id="UP000008963">
    <property type="component" value="Chromosome"/>
</dbReference>
<dbReference type="NCBIfam" id="TIGR00056">
    <property type="entry name" value="MlaE family lipid ABC transporter permease subunit"/>
    <property type="match status" value="1"/>
</dbReference>
<dbReference type="STRING" id="862908.BMS_2783"/>
<evidence type="ECO:0000256" key="4">
    <source>
        <dbReference type="ARBA" id="ARBA00022692"/>
    </source>
</evidence>
<dbReference type="GO" id="GO:0005548">
    <property type="term" value="F:phospholipid transporter activity"/>
    <property type="evidence" value="ECO:0007669"/>
    <property type="project" value="TreeGrafter"/>
</dbReference>
<evidence type="ECO:0000256" key="3">
    <source>
        <dbReference type="ARBA" id="ARBA00022448"/>
    </source>
</evidence>
<keyword evidence="5 7" id="KW-1133">Transmembrane helix</keyword>
<feature type="transmembrane region" description="Helical" evidence="7">
    <location>
        <begin position="12"/>
        <end position="30"/>
    </location>
</feature>
<keyword evidence="9" id="KW-1185">Reference proteome</keyword>
<gene>
    <name evidence="8" type="ordered locus">BMS_2783</name>
</gene>
<evidence type="ECO:0000256" key="1">
    <source>
        <dbReference type="ARBA" id="ARBA00004141"/>
    </source>
</evidence>
<protein>
    <submittedName>
        <fullName evidence="8">Membrane protein</fullName>
    </submittedName>
</protein>
<dbReference type="HOGENOM" id="CLU_045686_1_1_7"/>
<dbReference type="InterPro" id="IPR030802">
    <property type="entry name" value="Permease_MalE"/>
</dbReference>
<evidence type="ECO:0000256" key="7">
    <source>
        <dbReference type="RuleBase" id="RU362044"/>
    </source>
</evidence>
<accession>E1WY04</accession>
<evidence type="ECO:0000256" key="5">
    <source>
        <dbReference type="ARBA" id="ARBA00022989"/>
    </source>
</evidence>
<dbReference type="PANTHER" id="PTHR30188:SF4">
    <property type="entry name" value="PROTEIN TRIGALACTOSYLDIACYLGLYCEROL 1, CHLOROPLASTIC"/>
    <property type="match status" value="1"/>
</dbReference>
<feature type="transmembrane region" description="Helical" evidence="7">
    <location>
        <begin position="50"/>
        <end position="67"/>
    </location>
</feature>
<dbReference type="InterPro" id="IPR003453">
    <property type="entry name" value="ABC_MlaE_roteobac"/>
</dbReference>
<evidence type="ECO:0000256" key="2">
    <source>
        <dbReference type="ARBA" id="ARBA00007556"/>
    </source>
</evidence>
<evidence type="ECO:0000256" key="6">
    <source>
        <dbReference type="ARBA" id="ARBA00023136"/>
    </source>
</evidence>
<evidence type="ECO:0000313" key="9">
    <source>
        <dbReference type="Proteomes" id="UP000008963"/>
    </source>
</evidence>
<name>E1WY04_HALMS</name>
<reference evidence="9" key="1">
    <citation type="journal article" date="2013" name="ISME J.">
        <title>A small predatory core genome in the divergent marine Bacteriovorax marinus SJ and the terrestrial Bdellovibrio bacteriovorus.</title>
        <authorList>
            <person name="Crossman L.C."/>
            <person name="Chen H."/>
            <person name="Cerdeno-Tarraga A.M."/>
            <person name="Brooks K."/>
            <person name="Quail M.A."/>
            <person name="Pineiro S.A."/>
            <person name="Hobley L."/>
            <person name="Sockett R.E."/>
            <person name="Bentley S.D."/>
            <person name="Parkhill J."/>
            <person name="Williams H.N."/>
            <person name="Stine O.C."/>
        </authorList>
    </citation>
    <scope>NUCLEOTIDE SEQUENCE [LARGE SCALE GENOMIC DNA]</scope>
    <source>
        <strain evidence="9">ATCC BAA-682 / DSM 15412 / SJ</strain>
    </source>
</reference>
<keyword evidence="6 7" id="KW-0472">Membrane</keyword>
<comment type="subcellular location">
    <subcellularLocation>
        <location evidence="1">Membrane</location>
        <topology evidence="1">Multi-pass membrane protein</topology>
    </subcellularLocation>
</comment>
<keyword evidence="4 7" id="KW-0812">Transmembrane</keyword>